<evidence type="ECO:0000256" key="3">
    <source>
        <dbReference type="ARBA" id="ARBA00023082"/>
    </source>
</evidence>
<dbReference type="Gene3D" id="1.10.10.10">
    <property type="entry name" value="Winged helix-like DNA-binding domain superfamily/Winged helix DNA-binding domain"/>
    <property type="match status" value="1"/>
</dbReference>
<sequence length="185" mass="21951">MEIAKDIILRMAQGDQSAFETMFRRFYPKVHRFVSLLLKNREDTNDVCQIIFIKVWNKREKFIRIRDFDAYLFILTKYTVINYLSTQRSIPLDIDNLANLYANTSSPYDDVVAKDTQVLIDMVVENMPPQRQAVYRMSREQHLTNEEIAACLGIQKKTVENHLNLALKEIKKTLYLMVFIVWHWV</sequence>
<protein>
    <recommendedName>
        <fullName evidence="9">RNA polymerase sigma-70 factor</fullName>
    </recommendedName>
</protein>
<proteinExistence type="inferred from homology"/>
<dbReference type="PANTHER" id="PTHR43133">
    <property type="entry name" value="RNA POLYMERASE ECF-TYPE SIGMA FACTO"/>
    <property type="match status" value="1"/>
</dbReference>
<name>A0A095ZMK6_9BACT</name>
<dbReference type="Proteomes" id="UP000029556">
    <property type="component" value="Unassembled WGS sequence"/>
</dbReference>
<dbReference type="InterPro" id="IPR013249">
    <property type="entry name" value="RNA_pol_sigma70_r4_t2"/>
</dbReference>
<evidence type="ECO:0000259" key="6">
    <source>
        <dbReference type="Pfam" id="PF08281"/>
    </source>
</evidence>
<dbReference type="EMBL" id="JRNN01000037">
    <property type="protein sequence ID" value="KGF35626.1"/>
    <property type="molecule type" value="Genomic_DNA"/>
</dbReference>
<evidence type="ECO:0000256" key="1">
    <source>
        <dbReference type="ARBA" id="ARBA00010641"/>
    </source>
</evidence>
<dbReference type="GO" id="GO:0016987">
    <property type="term" value="F:sigma factor activity"/>
    <property type="evidence" value="ECO:0007669"/>
    <property type="project" value="UniProtKB-KW"/>
</dbReference>
<evidence type="ECO:0000313" key="7">
    <source>
        <dbReference type="EMBL" id="KGF35626.1"/>
    </source>
</evidence>
<dbReference type="Pfam" id="PF04542">
    <property type="entry name" value="Sigma70_r2"/>
    <property type="match status" value="1"/>
</dbReference>
<gene>
    <name evidence="7" type="ORF">HMPREF2137_04390</name>
</gene>
<dbReference type="Pfam" id="PF08281">
    <property type="entry name" value="Sigma70_r4_2"/>
    <property type="match status" value="1"/>
</dbReference>
<dbReference type="GO" id="GO:0003677">
    <property type="term" value="F:DNA binding"/>
    <property type="evidence" value="ECO:0007669"/>
    <property type="project" value="InterPro"/>
</dbReference>
<dbReference type="Gene3D" id="1.10.1740.10">
    <property type="match status" value="1"/>
</dbReference>
<comment type="similarity">
    <text evidence="1">Belongs to the sigma-70 factor family. ECF subfamily.</text>
</comment>
<accession>A0A095ZMK6</accession>
<dbReference type="InterPro" id="IPR036388">
    <property type="entry name" value="WH-like_DNA-bd_sf"/>
</dbReference>
<dbReference type="InterPro" id="IPR013325">
    <property type="entry name" value="RNA_pol_sigma_r2"/>
</dbReference>
<dbReference type="RefSeq" id="WP_036872263.1">
    <property type="nucleotide sequence ID" value="NZ_JRNN01000037.1"/>
</dbReference>
<feature type="domain" description="RNA polymerase sigma-70 region 2" evidence="5">
    <location>
        <begin position="22"/>
        <end position="88"/>
    </location>
</feature>
<dbReference type="GO" id="GO:0006352">
    <property type="term" value="P:DNA-templated transcription initiation"/>
    <property type="evidence" value="ECO:0007669"/>
    <property type="project" value="InterPro"/>
</dbReference>
<dbReference type="AlphaFoldDB" id="A0A095ZMK6"/>
<evidence type="ECO:0000256" key="4">
    <source>
        <dbReference type="ARBA" id="ARBA00023163"/>
    </source>
</evidence>
<dbReference type="PANTHER" id="PTHR43133:SF46">
    <property type="entry name" value="RNA POLYMERASE SIGMA-70 FACTOR ECF SUBFAMILY"/>
    <property type="match status" value="1"/>
</dbReference>
<dbReference type="OrthoDB" id="1493347at2"/>
<dbReference type="SUPFAM" id="SSF88659">
    <property type="entry name" value="Sigma3 and sigma4 domains of RNA polymerase sigma factors"/>
    <property type="match status" value="1"/>
</dbReference>
<dbReference type="InterPro" id="IPR007627">
    <property type="entry name" value="RNA_pol_sigma70_r2"/>
</dbReference>
<evidence type="ECO:0000259" key="5">
    <source>
        <dbReference type="Pfam" id="PF04542"/>
    </source>
</evidence>
<comment type="caution">
    <text evidence="7">The sequence shown here is derived from an EMBL/GenBank/DDBJ whole genome shotgun (WGS) entry which is preliminary data.</text>
</comment>
<evidence type="ECO:0000313" key="8">
    <source>
        <dbReference type="Proteomes" id="UP000029556"/>
    </source>
</evidence>
<evidence type="ECO:0000256" key="2">
    <source>
        <dbReference type="ARBA" id="ARBA00023015"/>
    </source>
</evidence>
<dbReference type="SUPFAM" id="SSF88946">
    <property type="entry name" value="Sigma2 domain of RNA polymerase sigma factors"/>
    <property type="match status" value="1"/>
</dbReference>
<organism evidence="7 8">
    <name type="scientific">Hoylesella buccalis DNF00853</name>
    <dbReference type="NCBI Taxonomy" id="1401074"/>
    <lineage>
        <taxon>Bacteria</taxon>
        <taxon>Pseudomonadati</taxon>
        <taxon>Bacteroidota</taxon>
        <taxon>Bacteroidia</taxon>
        <taxon>Bacteroidales</taxon>
        <taxon>Prevotellaceae</taxon>
        <taxon>Hoylesella</taxon>
    </lineage>
</organism>
<keyword evidence="3" id="KW-0731">Sigma factor</keyword>
<dbReference type="NCBIfam" id="TIGR02937">
    <property type="entry name" value="sigma70-ECF"/>
    <property type="match status" value="1"/>
</dbReference>
<evidence type="ECO:0008006" key="9">
    <source>
        <dbReference type="Google" id="ProtNLM"/>
    </source>
</evidence>
<feature type="domain" description="RNA polymerase sigma factor 70 region 4 type 2" evidence="6">
    <location>
        <begin position="119"/>
        <end position="169"/>
    </location>
</feature>
<keyword evidence="2" id="KW-0805">Transcription regulation</keyword>
<keyword evidence="4" id="KW-0804">Transcription</keyword>
<reference evidence="7 8" key="1">
    <citation type="submission" date="2014-07" db="EMBL/GenBank/DDBJ databases">
        <authorList>
            <person name="McCorrison J."/>
            <person name="Sanka R."/>
            <person name="Torralba M."/>
            <person name="Gillis M."/>
            <person name="Haft D.H."/>
            <person name="Methe B."/>
            <person name="Sutton G."/>
            <person name="Nelson K.E."/>
        </authorList>
    </citation>
    <scope>NUCLEOTIDE SEQUENCE [LARGE SCALE GENOMIC DNA]</scope>
    <source>
        <strain evidence="7 8">DNF00853</strain>
    </source>
</reference>
<dbReference type="InterPro" id="IPR013324">
    <property type="entry name" value="RNA_pol_sigma_r3/r4-like"/>
</dbReference>
<dbReference type="InterPro" id="IPR014284">
    <property type="entry name" value="RNA_pol_sigma-70_dom"/>
</dbReference>
<dbReference type="InterPro" id="IPR039425">
    <property type="entry name" value="RNA_pol_sigma-70-like"/>
</dbReference>